<dbReference type="Proteomes" id="UP000830375">
    <property type="component" value="Unassembled WGS sequence"/>
</dbReference>
<keyword evidence="3" id="KW-1185">Reference proteome</keyword>
<reference evidence="2 3" key="1">
    <citation type="submission" date="2022-01" db="EMBL/GenBank/DDBJ databases">
        <title>A high-quality chromosome-level genome assembly of rohu carp, Labeo rohita.</title>
        <authorList>
            <person name="Arick M.A. II"/>
            <person name="Hsu C.-Y."/>
            <person name="Magbanua Z."/>
            <person name="Pechanova O."/>
            <person name="Grover C."/>
            <person name="Miller E."/>
            <person name="Thrash A."/>
            <person name="Ezzel L."/>
            <person name="Alam S."/>
            <person name="Benzie J."/>
            <person name="Hamilton M."/>
            <person name="Karsi A."/>
            <person name="Lawrence M.L."/>
            <person name="Peterson D.G."/>
        </authorList>
    </citation>
    <scope>NUCLEOTIDE SEQUENCE [LARGE SCALE GENOMIC DNA]</scope>
    <source>
        <strain evidence="3">BAU-BD-2019</strain>
        <tissue evidence="2">Blood</tissue>
    </source>
</reference>
<feature type="compositionally biased region" description="Polar residues" evidence="1">
    <location>
        <begin position="344"/>
        <end position="355"/>
    </location>
</feature>
<protein>
    <submittedName>
        <fullName evidence="2">Tyrosine-protein phosphatase non-receptor type 23</fullName>
    </submittedName>
</protein>
<feature type="compositionally biased region" description="Pro residues" evidence="1">
    <location>
        <begin position="356"/>
        <end position="382"/>
    </location>
</feature>
<organism evidence="2 3">
    <name type="scientific">Labeo rohita</name>
    <name type="common">Indian major carp</name>
    <name type="synonym">Cyprinus rohita</name>
    <dbReference type="NCBI Taxonomy" id="84645"/>
    <lineage>
        <taxon>Eukaryota</taxon>
        <taxon>Metazoa</taxon>
        <taxon>Chordata</taxon>
        <taxon>Craniata</taxon>
        <taxon>Vertebrata</taxon>
        <taxon>Euteleostomi</taxon>
        <taxon>Actinopterygii</taxon>
        <taxon>Neopterygii</taxon>
        <taxon>Teleostei</taxon>
        <taxon>Ostariophysi</taxon>
        <taxon>Cypriniformes</taxon>
        <taxon>Cyprinidae</taxon>
        <taxon>Labeoninae</taxon>
        <taxon>Labeonini</taxon>
        <taxon>Labeo</taxon>
    </lineage>
</organism>
<feature type="region of interest" description="Disordered" evidence="1">
    <location>
        <begin position="260"/>
        <end position="410"/>
    </location>
</feature>
<feature type="region of interest" description="Disordered" evidence="1">
    <location>
        <begin position="85"/>
        <end position="127"/>
    </location>
</feature>
<dbReference type="EMBL" id="JACTAM010000003">
    <property type="protein sequence ID" value="KAI2666767.1"/>
    <property type="molecule type" value="Genomic_DNA"/>
</dbReference>
<proteinExistence type="predicted"/>
<accession>A0ABQ8MVC1</accession>
<evidence type="ECO:0000313" key="3">
    <source>
        <dbReference type="Proteomes" id="UP000830375"/>
    </source>
</evidence>
<feature type="compositionally biased region" description="Polar residues" evidence="1">
    <location>
        <begin position="118"/>
        <end position="127"/>
    </location>
</feature>
<feature type="region of interest" description="Disordered" evidence="1">
    <location>
        <begin position="214"/>
        <end position="247"/>
    </location>
</feature>
<feature type="compositionally biased region" description="Polar residues" evidence="1">
    <location>
        <begin position="214"/>
        <end position="229"/>
    </location>
</feature>
<sequence length="667" mass="70838">MYHIRPEFILLQLKQGDLPLEGYTIMFQLVAHTTSYPDDALCAFYNASLNASRRAPSSEDGPRADFATFVEWTLAINRSSFPACPMDNLTSATPDPESSQPPRPAESQPEPKDDGELQSATTSVSSLRGATEQLITTEPELHEPSDQVRELATMTTTVEASVENESAKDSITHCTTVEGELNWILGHLTINDKYPDNSEDVNTGLSVISELSTCSDFPSTLPQSKNHNVSAMPPLLPVSPSTHPQPTICAVGSTQVCQSPSASWLEDPSSPPSASESWTPPQSSDPAAPPRLSAPSSPPSPIGPPAPLGSIVLSAPPQSVIIPPSPQDSTPPAAPRCSIPPAPWNSSIPLAQPQPSVIPAPPWTSGSPSPPWSPEPWTPPGPSGSSVSPRIIGSPSPPRALPPPAPPPSVSPLESLAFPPPWLLPPSAPPWGSIMAAVWVSPGSSCSSPLLSPPWLLPPSSPPWNILSSPWTPSFALLPGVRPPPKPPSKTLYILFSLFVGARTRLPGGGGCGFESQVRQGLKVVGVNNQHSLHPQYHELGESLEQYGCPLLQTKLSDSSSSSSFNSTNSKLSPDLQTDLNAEEGEEDDEAVTEVDTADEEGVTDVDATENDFVKVVLILLVCTLVNVPKRDISLISVVVLREEETLVIHSPTDNVTCGSQVQRSEH</sequence>
<feature type="compositionally biased region" description="Polar residues" evidence="1">
    <location>
        <begin position="88"/>
        <end position="98"/>
    </location>
</feature>
<feature type="compositionally biased region" description="Pro residues" evidence="1">
    <location>
        <begin position="395"/>
        <end position="410"/>
    </location>
</feature>
<evidence type="ECO:0000256" key="1">
    <source>
        <dbReference type="SAM" id="MobiDB-lite"/>
    </source>
</evidence>
<comment type="caution">
    <text evidence="2">The sequence shown here is derived from an EMBL/GenBank/DDBJ whole genome shotgun (WGS) entry which is preliminary data.</text>
</comment>
<name>A0ABQ8MVC1_LABRO</name>
<evidence type="ECO:0000313" key="2">
    <source>
        <dbReference type="EMBL" id="KAI2666767.1"/>
    </source>
</evidence>
<gene>
    <name evidence="2" type="ORF">H4Q32_026461</name>
</gene>
<feature type="compositionally biased region" description="Low complexity" evidence="1">
    <location>
        <begin position="308"/>
        <end position="322"/>
    </location>
</feature>
<feature type="compositionally biased region" description="Low complexity" evidence="1">
    <location>
        <begin position="383"/>
        <end position="394"/>
    </location>
</feature>
<feature type="compositionally biased region" description="Low complexity" evidence="1">
    <location>
        <begin position="272"/>
        <end position="295"/>
    </location>
</feature>
<feature type="compositionally biased region" description="Pro residues" evidence="1">
    <location>
        <begin position="296"/>
        <end position="307"/>
    </location>
</feature>
<feature type="region of interest" description="Disordered" evidence="1">
    <location>
        <begin position="582"/>
        <end position="606"/>
    </location>
</feature>
<feature type="compositionally biased region" description="Pro residues" evidence="1">
    <location>
        <begin position="332"/>
        <end position="343"/>
    </location>
</feature>